<dbReference type="PANTHER" id="PTHR34294">
    <property type="entry name" value="TRANSCRIPTIONAL REGULATOR-RELATED"/>
    <property type="match status" value="1"/>
</dbReference>
<dbReference type="InterPro" id="IPR007324">
    <property type="entry name" value="Sugar-bd_dom_put"/>
</dbReference>
<dbReference type="Gene3D" id="3.40.50.1360">
    <property type="match status" value="1"/>
</dbReference>
<keyword evidence="2" id="KW-0805">Transcription regulation</keyword>
<protein>
    <submittedName>
        <fullName evidence="6">Sugar-binding transcriptional regulator</fullName>
    </submittedName>
</protein>
<dbReference type="InterPro" id="IPR036390">
    <property type="entry name" value="WH_DNA-bd_sf"/>
</dbReference>
<name>A0ABS5Z5E5_9ACTN</name>
<accession>A0ABS5Z5E5</accession>
<keyword evidence="3" id="KW-0238">DNA-binding</keyword>
<organism evidence="6 7">
    <name type="scientific">Paractinoplanes bogorensis</name>
    <dbReference type="NCBI Taxonomy" id="1610840"/>
    <lineage>
        <taxon>Bacteria</taxon>
        <taxon>Bacillati</taxon>
        <taxon>Actinomycetota</taxon>
        <taxon>Actinomycetes</taxon>
        <taxon>Micromonosporales</taxon>
        <taxon>Micromonosporaceae</taxon>
        <taxon>Paractinoplanes</taxon>
    </lineage>
</organism>
<comment type="caution">
    <text evidence="6">The sequence shown here is derived from an EMBL/GenBank/DDBJ whole genome shotgun (WGS) entry which is preliminary data.</text>
</comment>
<evidence type="ECO:0000256" key="4">
    <source>
        <dbReference type="ARBA" id="ARBA00023163"/>
    </source>
</evidence>
<evidence type="ECO:0000313" key="7">
    <source>
        <dbReference type="Proteomes" id="UP001519654"/>
    </source>
</evidence>
<dbReference type="Proteomes" id="UP001519654">
    <property type="component" value="Unassembled WGS sequence"/>
</dbReference>
<dbReference type="CDD" id="cd00090">
    <property type="entry name" value="HTH_ARSR"/>
    <property type="match status" value="1"/>
</dbReference>
<dbReference type="SUPFAM" id="SSF46785">
    <property type="entry name" value="Winged helix' DNA-binding domain"/>
    <property type="match status" value="1"/>
</dbReference>
<dbReference type="SUPFAM" id="SSF100950">
    <property type="entry name" value="NagB/RpiA/CoA transferase-like"/>
    <property type="match status" value="1"/>
</dbReference>
<evidence type="ECO:0000256" key="3">
    <source>
        <dbReference type="ARBA" id="ARBA00023125"/>
    </source>
</evidence>
<dbReference type="Gene3D" id="1.10.10.60">
    <property type="entry name" value="Homeodomain-like"/>
    <property type="match status" value="1"/>
</dbReference>
<proteinExistence type="inferred from homology"/>
<dbReference type="InterPro" id="IPR011991">
    <property type="entry name" value="ArsR-like_HTH"/>
</dbReference>
<dbReference type="InterPro" id="IPR037171">
    <property type="entry name" value="NagB/RpiA_transferase-like"/>
</dbReference>
<gene>
    <name evidence="6" type="ORF">KOI35_46220</name>
</gene>
<evidence type="ECO:0000256" key="2">
    <source>
        <dbReference type="ARBA" id="ARBA00023015"/>
    </source>
</evidence>
<comment type="similarity">
    <text evidence="1">Belongs to the SorC transcriptional regulatory family.</text>
</comment>
<dbReference type="PANTHER" id="PTHR34294:SF1">
    <property type="entry name" value="TRANSCRIPTIONAL REGULATOR LSRR"/>
    <property type="match status" value="1"/>
</dbReference>
<evidence type="ECO:0000259" key="5">
    <source>
        <dbReference type="Pfam" id="PF04198"/>
    </source>
</evidence>
<keyword evidence="7" id="KW-1185">Reference proteome</keyword>
<feature type="domain" description="Sugar-binding" evidence="5">
    <location>
        <begin position="48"/>
        <end position="302"/>
    </location>
</feature>
<sequence length="303" mass="32245">MYHERGMRQPQIAQQLHISQPRVSRLLKRAVELGIVRTTVIAPRGVYAELEEQIEQAYGLTEVIVADTDDHADEGHVLRALGSAAAVYLETTLMGGERIGVSSWSSTILATVEAMHPRPTPVADQVVQMLGGVGNVTAQTQATRITGRLAALTGAQAVYLQAPGLLASGDMRQMFVTDPNIEPVLKACEDLTMALVGVGSIEPSPLLRESGNAFAESELPGLRSAGAVGDVCMRFFDADGEHITSAFDDRVLGIDSSTLRAVPRRVAVAGGLRKSNAIRAAVKGGWANVLITDLQVARSLLES</sequence>
<keyword evidence="4" id="KW-0804">Transcription</keyword>
<dbReference type="InterPro" id="IPR051054">
    <property type="entry name" value="SorC_transcr_regulators"/>
</dbReference>
<evidence type="ECO:0000256" key="1">
    <source>
        <dbReference type="ARBA" id="ARBA00010466"/>
    </source>
</evidence>
<dbReference type="EMBL" id="JAHKKG010000026">
    <property type="protein sequence ID" value="MBU2670919.1"/>
    <property type="molecule type" value="Genomic_DNA"/>
</dbReference>
<evidence type="ECO:0000313" key="6">
    <source>
        <dbReference type="EMBL" id="MBU2670919.1"/>
    </source>
</evidence>
<dbReference type="Pfam" id="PF04198">
    <property type="entry name" value="Sugar-bind"/>
    <property type="match status" value="1"/>
</dbReference>
<reference evidence="6 7" key="1">
    <citation type="submission" date="2021-06" db="EMBL/GenBank/DDBJ databases">
        <title>Actinoplanes lichenicola sp. nov., and Actinoplanes ovalisporus sp. nov., isolated from lichen in Thailand.</title>
        <authorList>
            <person name="Saeng-In P."/>
            <person name="Kanchanasin P."/>
            <person name="Yuki M."/>
            <person name="Kudo T."/>
            <person name="Ohkuma M."/>
            <person name="Phongsopitanun W."/>
            <person name="Tanasupawat S."/>
        </authorList>
    </citation>
    <scope>NUCLEOTIDE SEQUENCE [LARGE SCALE GENOMIC DNA]</scope>
    <source>
        <strain evidence="6 7">NBRC 110975</strain>
    </source>
</reference>